<evidence type="ECO:0000256" key="9">
    <source>
        <dbReference type="HAMAP-Rule" id="MF_01471"/>
    </source>
</evidence>
<keyword evidence="5 9" id="KW-0255">Endonuclease</keyword>
<comment type="subunit">
    <text evidence="9">Homodimer, forms a heterotetramer with a Cas1 homodimer.</text>
</comment>
<feature type="binding site" evidence="9">
    <location>
        <position position="7"/>
    </location>
    <ligand>
        <name>Mg(2+)</name>
        <dbReference type="ChEBI" id="CHEBI:18420"/>
        <note>catalytic</note>
    </ligand>
</feature>
<evidence type="ECO:0000256" key="5">
    <source>
        <dbReference type="ARBA" id="ARBA00022759"/>
    </source>
</evidence>
<reference evidence="10" key="1">
    <citation type="submission" date="2022-12" db="EMBL/GenBank/DDBJ databases">
        <title>Peptostreptococcus.</title>
        <authorList>
            <person name="Lee S.H."/>
        </authorList>
    </citation>
    <scope>NUCLEOTIDE SEQUENCE</scope>
    <source>
        <strain evidence="10">CBA3647</strain>
    </source>
</reference>
<dbReference type="PANTHER" id="PTHR34405:SF3">
    <property type="entry name" value="CRISPR-ASSOCIATED ENDORIBONUCLEASE CAS2 3"/>
    <property type="match status" value="1"/>
</dbReference>
<evidence type="ECO:0000256" key="3">
    <source>
        <dbReference type="ARBA" id="ARBA00022722"/>
    </source>
</evidence>
<comment type="function">
    <text evidence="9">CRISPR (clustered regularly interspaced short palindromic repeat), is an adaptive immune system that provides protection against mobile genetic elements (viruses, transposable elements and conjugative plasmids). CRISPR clusters contain sequences complementary to antecedent mobile elements and target invading nucleic acids. CRISPR clusters are transcribed and processed into CRISPR RNA (crRNA). Functions as a ssRNA-specific endoribonuclease. Involved in the integration of spacer DNA into the CRISPR cassette.</text>
</comment>
<organism evidence="10 11">
    <name type="scientific">Peptostreptococcus equinus</name>
    <dbReference type="NCBI Taxonomy" id="3003601"/>
    <lineage>
        <taxon>Bacteria</taxon>
        <taxon>Bacillati</taxon>
        <taxon>Bacillota</taxon>
        <taxon>Clostridia</taxon>
        <taxon>Peptostreptococcales</taxon>
        <taxon>Peptostreptococcaceae</taxon>
        <taxon>Peptostreptococcus</taxon>
    </lineage>
</organism>
<dbReference type="RefSeq" id="WP_269311220.1">
    <property type="nucleotide sequence ID" value="NZ_CP114052.1"/>
</dbReference>
<evidence type="ECO:0000313" key="11">
    <source>
        <dbReference type="Proteomes" id="UP001164187"/>
    </source>
</evidence>
<evidence type="ECO:0000256" key="7">
    <source>
        <dbReference type="ARBA" id="ARBA00022842"/>
    </source>
</evidence>
<keyword evidence="4 9" id="KW-0479">Metal-binding</keyword>
<dbReference type="NCBIfam" id="TIGR01573">
    <property type="entry name" value="cas2"/>
    <property type="match status" value="1"/>
</dbReference>
<evidence type="ECO:0000256" key="2">
    <source>
        <dbReference type="ARBA" id="ARBA00009959"/>
    </source>
</evidence>
<dbReference type="EMBL" id="CP114052">
    <property type="protein sequence ID" value="WAW14523.1"/>
    <property type="molecule type" value="Genomic_DNA"/>
</dbReference>
<keyword evidence="11" id="KW-1185">Reference proteome</keyword>
<keyword evidence="8 9" id="KW-0051">Antiviral defense</keyword>
<dbReference type="GO" id="GO:0004519">
    <property type="term" value="F:endonuclease activity"/>
    <property type="evidence" value="ECO:0007669"/>
    <property type="project" value="UniProtKB-KW"/>
</dbReference>
<dbReference type="InterPro" id="IPR019199">
    <property type="entry name" value="Virulence_VapD/CRISPR_Cas2"/>
</dbReference>
<keyword evidence="7 9" id="KW-0460">Magnesium</keyword>
<evidence type="ECO:0000313" key="10">
    <source>
        <dbReference type="EMBL" id="WAW14523.1"/>
    </source>
</evidence>
<dbReference type="HAMAP" id="MF_01471">
    <property type="entry name" value="Cas2"/>
    <property type="match status" value="1"/>
</dbReference>
<dbReference type="EC" id="3.1.-.-" evidence="9"/>
<dbReference type="Gene3D" id="3.30.70.240">
    <property type="match status" value="1"/>
</dbReference>
<name>A0ABY7JR50_9FIRM</name>
<keyword evidence="3 9" id="KW-0540">Nuclease</keyword>
<dbReference type="Proteomes" id="UP001164187">
    <property type="component" value="Chromosome"/>
</dbReference>
<comment type="cofactor">
    <cofactor evidence="1 9">
        <name>Mg(2+)</name>
        <dbReference type="ChEBI" id="CHEBI:18420"/>
    </cofactor>
</comment>
<keyword evidence="6 9" id="KW-0378">Hydrolase</keyword>
<dbReference type="PANTHER" id="PTHR34405">
    <property type="entry name" value="CRISPR-ASSOCIATED ENDORIBONUCLEASE CAS2"/>
    <property type="match status" value="1"/>
</dbReference>
<gene>
    <name evidence="9 10" type="primary">cas2</name>
    <name evidence="10" type="ORF">O0R46_07950</name>
</gene>
<sequence length="91" mass="10789">MLIISYDISDNKLRTQFSKFLSAYGYRLQYSVFDIENSARMIDNITSQIEGRFMKKFSNSDSVIMFKIKNEDDIIRYGYAKNDEKDMIVIF</sequence>
<accession>A0ABY7JR50</accession>
<dbReference type="SUPFAM" id="SSF143430">
    <property type="entry name" value="TTP0101/SSO1404-like"/>
    <property type="match status" value="1"/>
</dbReference>
<dbReference type="Pfam" id="PF09827">
    <property type="entry name" value="CRISPR_Cas2"/>
    <property type="match status" value="1"/>
</dbReference>
<dbReference type="CDD" id="cd09725">
    <property type="entry name" value="Cas2_I_II_III"/>
    <property type="match status" value="1"/>
</dbReference>
<proteinExistence type="inferred from homology"/>
<evidence type="ECO:0000256" key="8">
    <source>
        <dbReference type="ARBA" id="ARBA00023118"/>
    </source>
</evidence>
<evidence type="ECO:0000256" key="1">
    <source>
        <dbReference type="ARBA" id="ARBA00001946"/>
    </source>
</evidence>
<comment type="similarity">
    <text evidence="2 9">Belongs to the CRISPR-associated endoribonuclease Cas2 protein family.</text>
</comment>
<dbReference type="InterPro" id="IPR021127">
    <property type="entry name" value="CRISPR_associated_Cas2"/>
</dbReference>
<evidence type="ECO:0000256" key="4">
    <source>
        <dbReference type="ARBA" id="ARBA00022723"/>
    </source>
</evidence>
<protein>
    <recommendedName>
        <fullName evidence="9">CRISPR-associated endoribonuclease Cas2</fullName>
        <ecNumber evidence="9">3.1.-.-</ecNumber>
    </recommendedName>
</protein>
<evidence type="ECO:0000256" key="6">
    <source>
        <dbReference type="ARBA" id="ARBA00022801"/>
    </source>
</evidence>